<evidence type="ECO:0000313" key="2">
    <source>
        <dbReference type="EMBL" id="KAG2643272.1"/>
    </source>
</evidence>
<feature type="region of interest" description="Disordered" evidence="1">
    <location>
        <begin position="268"/>
        <end position="366"/>
    </location>
</feature>
<feature type="compositionally biased region" description="Basic and acidic residues" evidence="1">
    <location>
        <begin position="54"/>
        <end position="71"/>
    </location>
</feature>
<feature type="compositionally biased region" description="Acidic residues" evidence="1">
    <location>
        <begin position="564"/>
        <end position="573"/>
    </location>
</feature>
<comment type="caution">
    <text evidence="2">The sequence shown here is derived from an EMBL/GenBank/DDBJ whole genome shotgun (WGS) entry which is preliminary data.</text>
</comment>
<name>A0A8T0W4L4_PANVG</name>
<feature type="region of interest" description="Disordered" evidence="1">
    <location>
        <begin position="548"/>
        <end position="573"/>
    </location>
</feature>
<protein>
    <recommendedName>
        <fullName evidence="4">DUF4283 domain-containing protein</fullName>
    </recommendedName>
</protein>
<dbReference type="Proteomes" id="UP000823388">
    <property type="component" value="Chromosome 2K"/>
</dbReference>
<dbReference type="EMBL" id="CM029039">
    <property type="protein sequence ID" value="KAG2643272.1"/>
    <property type="molecule type" value="Genomic_DNA"/>
</dbReference>
<dbReference type="PANTHER" id="PTHR33170:SF22">
    <property type="entry name" value="OS10G0417100 PROTEIN"/>
    <property type="match status" value="1"/>
</dbReference>
<reference evidence="2" key="1">
    <citation type="submission" date="2020-05" db="EMBL/GenBank/DDBJ databases">
        <title>WGS assembly of Panicum virgatum.</title>
        <authorList>
            <person name="Lovell J.T."/>
            <person name="Jenkins J."/>
            <person name="Shu S."/>
            <person name="Juenger T.E."/>
            <person name="Schmutz J."/>
        </authorList>
    </citation>
    <scope>NUCLEOTIDE SEQUENCE</scope>
    <source>
        <strain evidence="2">AP13</strain>
    </source>
</reference>
<keyword evidence="3" id="KW-1185">Reference proteome</keyword>
<evidence type="ECO:0000313" key="3">
    <source>
        <dbReference type="Proteomes" id="UP000823388"/>
    </source>
</evidence>
<feature type="compositionally biased region" description="Basic and acidic residues" evidence="1">
    <location>
        <begin position="277"/>
        <end position="310"/>
    </location>
</feature>
<dbReference type="PANTHER" id="PTHR33170">
    <property type="entry name" value="DUF4283 DOMAIN-CONTAINING PROTEIN-RELATED"/>
    <property type="match status" value="1"/>
</dbReference>
<evidence type="ECO:0000256" key="1">
    <source>
        <dbReference type="SAM" id="MobiDB-lite"/>
    </source>
</evidence>
<sequence length="573" mass="64725">MGPEPMFGSGFRGAVVGRDRLTKDETKAIRRIRDLMNRADLMVLRETLGQMRRKTPEDQKLGAGKGTEDGKTATSEVHTNRPPQAKSGCSVCGMRNHSTEDCRRKEFCPGSEFFFHIDEHIDQKTSRNRSSTAIITVVRGQLTAKQIELEFRNIISHEYWKWSAKVLAKNKFAMRFPNSKMMHDYSKFKLGVKDGDEPMRGLRTIAKIGGLVGKIISIDEQTRFRHDYVRVKIACRDIRQVPPSAESNLGLFIYDFFFELEDTESQEPIPLNTATKVGDHDEHPSSKKMRTEESLRSEPNKGKSTEEHTHGLGSGKGVQSETNHLSRKFGSAPGKLPSYGNLKSKSSFNEKESRSINMVDDNTPIPLDDEMIPAAIYEPNNNTEREGLMENSDDSEGFAEQVNKMFNKTGESSIYRKSLWRVSSLSKQDVDMVNQHIFENAKRQNSTITISEIKDASSKPVDTNATLGNNVQQPMKVMMHPCDILRKEREERRTSDRIQKNLLGHLNQNPGNNNKKRTSEGLYKGEFQEQLLDGVKALLSYAQRVLAQQSPSMLLPQLPAPPGDTEDSEDDEV</sequence>
<gene>
    <name evidence="2" type="ORF">PVAP13_2KG304202</name>
</gene>
<organism evidence="2 3">
    <name type="scientific">Panicum virgatum</name>
    <name type="common">Blackwell switchgrass</name>
    <dbReference type="NCBI Taxonomy" id="38727"/>
    <lineage>
        <taxon>Eukaryota</taxon>
        <taxon>Viridiplantae</taxon>
        <taxon>Streptophyta</taxon>
        <taxon>Embryophyta</taxon>
        <taxon>Tracheophyta</taxon>
        <taxon>Spermatophyta</taxon>
        <taxon>Magnoliopsida</taxon>
        <taxon>Liliopsida</taxon>
        <taxon>Poales</taxon>
        <taxon>Poaceae</taxon>
        <taxon>PACMAD clade</taxon>
        <taxon>Panicoideae</taxon>
        <taxon>Panicodae</taxon>
        <taxon>Paniceae</taxon>
        <taxon>Panicinae</taxon>
        <taxon>Panicum</taxon>
        <taxon>Panicum sect. Hiantes</taxon>
    </lineage>
</organism>
<dbReference type="AlphaFoldDB" id="A0A8T0W4L4"/>
<evidence type="ECO:0008006" key="4">
    <source>
        <dbReference type="Google" id="ProtNLM"/>
    </source>
</evidence>
<proteinExistence type="predicted"/>
<accession>A0A8T0W4L4</accession>
<feature type="region of interest" description="Disordered" evidence="1">
    <location>
        <begin position="49"/>
        <end position="86"/>
    </location>
</feature>